<protein>
    <submittedName>
        <fullName evidence="1">Uncharacterized protein</fullName>
    </submittedName>
</protein>
<name>A2DGC2_TRIV3</name>
<dbReference type="AlphaFoldDB" id="A2DGC2"/>
<reference evidence="1" key="1">
    <citation type="submission" date="2006-10" db="EMBL/GenBank/DDBJ databases">
        <authorList>
            <person name="Amadeo P."/>
            <person name="Zhao Q."/>
            <person name="Wortman J."/>
            <person name="Fraser-Liggett C."/>
            <person name="Carlton J."/>
        </authorList>
    </citation>
    <scope>NUCLEOTIDE SEQUENCE</scope>
    <source>
        <strain evidence="1">G3</strain>
    </source>
</reference>
<dbReference type="InterPro" id="IPR015943">
    <property type="entry name" value="WD40/YVTN_repeat-like_dom_sf"/>
</dbReference>
<proteinExistence type="predicted"/>
<evidence type="ECO:0000313" key="2">
    <source>
        <dbReference type="Proteomes" id="UP000001542"/>
    </source>
</evidence>
<dbReference type="SUPFAM" id="SSF50978">
    <property type="entry name" value="WD40 repeat-like"/>
    <property type="match status" value="1"/>
</dbReference>
<reference evidence="1" key="2">
    <citation type="journal article" date="2007" name="Science">
        <title>Draft genome sequence of the sexually transmitted pathogen Trichomonas vaginalis.</title>
        <authorList>
            <person name="Carlton J.M."/>
            <person name="Hirt R.P."/>
            <person name="Silva J.C."/>
            <person name="Delcher A.L."/>
            <person name="Schatz M."/>
            <person name="Zhao Q."/>
            <person name="Wortman J.R."/>
            <person name="Bidwell S.L."/>
            <person name="Alsmark U.C.M."/>
            <person name="Besteiro S."/>
            <person name="Sicheritz-Ponten T."/>
            <person name="Noel C.J."/>
            <person name="Dacks J.B."/>
            <person name="Foster P.G."/>
            <person name="Simillion C."/>
            <person name="Van de Peer Y."/>
            <person name="Miranda-Saavedra D."/>
            <person name="Barton G.J."/>
            <person name="Westrop G.D."/>
            <person name="Mueller S."/>
            <person name="Dessi D."/>
            <person name="Fiori P.L."/>
            <person name="Ren Q."/>
            <person name="Paulsen I."/>
            <person name="Zhang H."/>
            <person name="Bastida-Corcuera F.D."/>
            <person name="Simoes-Barbosa A."/>
            <person name="Brown M.T."/>
            <person name="Hayes R.D."/>
            <person name="Mukherjee M."/>
            <person name="Okumura C.Y."/>
            <person name="Schneider R."/>
            <person name="Smith A.J."/>
            <person name="Vanacova S."/>
            <person name="Villalvazo M."/>
            <person name="Haas B.J."/>
            <person name="Pertea M."/>
            <person name="Feldblyum T.V."/>
            <person name="Utterback T.R."/>
            <person name="Shu C.L."/>
            <person name="Osoegawa K."/>
            <person name="de Jong P.J."/>
            <person name="Hrdy I."/>
            <person name="Horvathova L."/>
            <person name="Zubacova Z."/>
            <person name="Dolezal P."/>
            <person name="Malik S.B."/>
            <person name="Logsdon J.M. Jr."/>
            <person name="Henze K."/>
            <person name="Gupta A."/>
            <person name="Wang C.C."/>
            <person name="Dunne R.L."/>
            <person name="Upcroft J.A."/>
            <person name="Upcroft P."/>
            <person name="White O."/>
            <person name="Salzberg S.L."/>
            <person name="Tang P."/>
            <person name="Chiu C.-H."/>
            <person name="Lee Y.-S."/>
            <person name="Embley T.M."/>
            <person name="Coombs G.H."/>
            <person name="Mottram J.C."/>
            <person name="Tachezy J."/>
            <person name="Fraser-Liggett C.M."/>
            <person name="Johnson P.J."/>
        </authorList>
    </citation>
    <scope>NUCLEOTIDE SEQUENCE [LARGE SCALE GENOMIC DNA]</scope>
    <source>
        <strain evidence="1">G3</strain>
    </source>
</reference>
<accession>A2DGC2</accession>
<dbReference type="VEuPathDB" id="TrichDB:TVAG_238900"/>
<dbReference type="KEGG" id="tva:75680854"/>
<dbReference type="RefSeq" id="XP_001581504.1">
    <property type="nucleotide sequence ID" value="XM_001581454.1"/>
</dbReference>
<dbReference type="InterPro" id="IPR036322">
    <property type="entry name" value="WD40_repeat_dom_sf"/>
</dbReference>
<dbReference type="SMR" id="A2DGC2"/>
<dbReference type="InParanoid" id="A2DGC2"/>
<dbReference type="Gene3D" id="2.130.10.10">
    <property type="entry name" value="YVTN repeat-like/Quinoprotein amine dehydrogenase"/>
    <property type="match status" value="1"/>
</dbReference>
<organism evidence="1 2">
    <name type="scientific">Trichomonas vaginalis (strain ATCC PRA-98 / G3)</name>
    <dbReference type="NCBI Taxonomy" id="412133"/>
    <lineage>
        <taxon>Eukaryota</taxon>
        <taxon>Metamonada</taxon>
        <taxon>Parabasalia</taxon>
        <taxon>Trichomonadida</taxon>
        <taxon>Trichomonadidae</taxon>
        <taxon>Trichomonas</taxon>
    </lineage>
</organism>
<evidence type="ECO:0000313" key="1">
    <source>
        <dbReference type="EMBL" id="EAY20518.1"/>
    </source>
</evidence>
<gene>
    <name evidence="1" type="ORF">TVAG_238900</name>
</gene>
<dbReference type="Proteomes" id="UP000001542">
    <property type="component" value="Unassembled WGS sequence"/>
</dbReference>
<keyword evidence="2" id="KW-1185">Reference proteome</keyword>
<sequence length="171" mass="18935">MIPGEGKVFPHPTEPYALVTGMNLQLIDLRCPGRVASIPMQGGIGALSWMPNDKSGIIIGYQNGSIDLFSLADQKAIVTQQISYCPISAVEFCRSKPGTALIASDTDIVFANLRSWGYGRLTVTRTHQGHIGYIQDAHWYDGDELKVISCDNRRIINVFQMPDSYLPVYQE</sequence>
<dbReference type="VEuPathDB" id="TrichDB:TVAGG3_0966890"/>
<dbReference type="EMBL" id="DS113197">
    <property type="protein sequence ID" value="EAY20518.1"/>
    <property type="molecule type" value="Genomic_DNA"/>
</dbReference>